<proteinExistence type="predicted"/>
<accession>A0ABT6V1S8</accession>
<evidence type="ECO:0008006" key="4">
    <source>
        <dbReference type="Google" id="ProtNLM"/>
    </source>
</evidence>
<sequence>MRTTIVSCFAVIALGLAFGAAAAEQTLKPIHAYRLGNGEQAAVLYYTERGDGYEIVTTWVDEQEVQMRHIGHLEPGQRYTLSLGGLSPPVQFTVHGDAGQVVMDVPDRPAYAQRCRGPEAGYPTPLQRRVLCPSDRGVASRPLSAGIGPTRRGQQ</sequence>
<dbReference type="EMBL" id="JASCQP010000028">
    <property type="protein sequence ID" value="MDI5892183.1"/>
    <property type="molecule type" value="Genomic_DNA"/>
</dbReference>
<evidence type="ECO:0000313" key="3">
    <source>
        <dbReference type="Proteomes" id="UP001225957"/>
    </source>
</evidence>
<keyword evidence="1" id="KW-0732">Signal</keyword>
<dbReference type="Proteomes" id="UP001225957">
    <property type="component" value="Unassembled WGS sequence"/>
</dbReference>
<feature type="chain" id="PRO_5045722689" description="DUF2846 domain-containing protein" evidence="1">
    <location>
        <begin position="23"/>
        <end position="155"/>
    </location>
</feature>
<reference evidence="2 3" key="1">
    <citation type="submission" date="2023-04" db="EMBL/GenBank/DDBJ databases">
        <title>Halomonas strains isolated from rhizosphere soil.</title>
        <authorList>
            <person name="Xu L."/>
            <person name="Sun J.-Q."/>
        </authorList>
    </citation>
    <scope>NUCLEOTIDE SEQUENCE [LARGE SCALE GENOMIC DNA]</scope>
    <source>
        <strain evidence="2 3">LR5S20</strain>
    </source>
</reference>
<feature type="signal peptide" evidence="1">
    <location>
        <begin position="1"/>
        <end position="22"/>
    </location>
</feature>
<name>A0ABT6V1S8_9GAMM</name>
<dbReference type="RefSeq" id="WP_282736105.1">
    <property type="nucleotide sequence ID" value="NZ_JASCQP010000028.1"/>
</dbReference>
<evidence type="ECO:0000313" key="2">
    <source>
        <dbReference type="EMBL" id="MDI5892183.1"/>
    </source>
</evidence>
<protein>
    <recommendedName>
        <fullName evidence="4">DUF2846 domain-containing protein</fullName>
    </recommendedName>
</protein>
<gene>
    <name evidence="2" type="ORF">QLQ83_13895</name>
</gene>
<organism evidence="2 3">
    <name type="scientific">Halomonas rhizosphaerae</name>
    <dbReference type="NCBI Taxonomy" id="3043296"/>
    <lineage>
        <taxon>Bacteria</taxon>
        <taxon>Pseudomonadati</taxon>
        <taxon>Pseudomonadota</taxon>
        <taxon>Gammaproteobacteria</taxon>
        <taxon>Oceanospirillales</taxon>
        <taxon>Halomonadaceae</taxon>
        <taxon>Halomonas</taxon>
    </lineage>
</organism>
<keyword evidence="3" id="KW-1185">Reference proteome</keyword>
<evidence type="ECO:0000256" key="1">
    <source>
        <dbReference type="SAM" id="SignalP"/>
    </source>
</evidence>
<comment type="caution">
    <text evidence="2">The sequence shown here is derived from an EMBL/GenBank/DDBJ whole genome shotgun (WGS) entry which is preliminary data.</text>
</comment>